<dbReference type="InterPro" id="IPR028941">
    <property type="entry name" value="WHIM2_dom"/>
</dbReference>
<keyword evidence="6" id="KW-1185">Reference proteome</keyword>
<evidence type="ECO:0000256" key="1">
    <source>
        <dbReference type="ARBA" id="ARBA00004123"/>
    </source>
</evidence>
<feature type="compositionally biased region" description="Acidic residues" evidence="3">
    <location>
        <begin position="921"/>
        <end position="933"/>
    </location>
</feature>
<evidence type="ECO:0000256" key="3">
    <source>
        <dbReference type="SAM" id="MobiDB-lite"/>
    </source>
</evidence>
<name>A0A4P9X4G1_9FUNG</name>
<feature type="compositionally biased region" description="Acidic residues" evidence="3">
    <location>
        <begin position="965"/>
        <end position="987"/>
    </location>
</feature>
<protein>
    <recommendedName>
        <fullName evidence="4">WHIM2 domain-containing protein</fullName>
    </recommendedName>
</protein>
<gene>
    <name evidence="5" type="ORF">CXG81DRAFT_27284</name>
</gene>
<dbReference type="GO" id="GO:0005634">
    <property type="term" value="C:nucleus"/>
    <property type="evidence" value="ECO:0007669"/>
    <property type="project" value="UniProtKB-SubCell"/>
</dbReference>
<evidence type="ECO:0000256" key="2">
    <source>
        <dbReference type="ARBA" id="ARBA00023242"/>
    </source>
</evidence>
<comment type="subcellular location">
    <subcellularLocation>
        <location evidence="1">Nucleus</location>
    </subcellularLocation>
</comment>
<feature type="compositionally biased region" description="Basic and acidic residues" evidence="3">
    <location>
        <begin position="1107"/>
        <end position="1116"/>
    </location>
</feature>
<evidence type="ECO:0000259" key="4">
    <source>
        <dbReference type="Pfam" id="PF15613"/>
    </source>
</evidence>
<evidence type="ECO:0000313" key="5">
    <source>
        <dbReference type="EMBL" id="RKO99966.1"/>
    </source>
</evidence>
<feature type="compositionally biased region" description="Gly residues" evidence="3">
    <location>
        <begin position="595"/>
        <end position="605"/>
    </location>
</feature>
<feature type="domain" description="WHIM2" evidence="4">
    <location>
        <begin position="451"/>
        <end position="682"/>
    </location>
</feature>
<accession>A0A4P9X4G1</accession>
<dbReference type="EMBL" id="ML014243">
    <property type="protein sequence ID" value="RKO99966.1"/>
    <property type="molecule type" value="Genomic_DNA"/>
</dbReference>
<feature type="compositionally biased region" description="Acidic residues" evidence="3">
    <location>
        <begin position="577"/>
        <end position="590"/>
    </location>
</feature>
<feature type="compositionally biased region" description="Acidic residues" evidence="3">
    <location>
        <begin position="1021"/>
        <end position="1030"/>
    </location>
</feature>
<dbReference type="PANTHER" id="PTHR48125:SF10">
    <property type="entry name" value="OS12G0136300 PROTEIN"/>
    <property type="match status" value="1"/>
</dbReference>
<reference evidence="6" key="1">
    <citation type="journal article" date="2018" name="Nat. Microbiol.">
        <title>Leveraging single-cell genomics to expand the fungal tree of life.</title>
        <authorList>
            <person name="Ahrendt S.R."/>
            <person name="Quandt C.A."/>
            <person name="Ciobanu D."/>
            <person name="Clum A."/>
            <person name="Salamov A."/>
            <person name="Andreopoulos B."/>
            <person name="Cheng J.F."/>
            <person name="Woyke T."/>
            <person name="Pelin A."/>
            <person name="Henrissat B."/>
            <person name="Reynolds N.K."/>
            <person name="Benny G.L."/>
            <person name="Smith M.E."/>
            <person name="James T.Y."/>
            <person name="Grigoriev I.V."/>
        </authorList>
    </citation>
    <scope>NUCLEOTIDE SEQUENCE [LARGE SCALE GENOMIC DNA]</scope>
    <source>
        <strain evidence="6">ATCC 52028</strain>
    </source>
</reference>
<dbReference type="Proteomes" id="UP000274922">
    <property type="component" value="Unassembled WGS sequence"/>
</dbReference>
<feature type="non-terminal residue" evidence="5">
    <location>
        <position position="1"/>
    </location>
</feature>
<feature type="compositionally biased region" description="Low complexity" evidence="3">
    <location>
        <begin position="1222"/>
        <end position="1246"/>
    </location>
</feature>
<feature type="compositionally biased region" description="Basic residues" evidence="3">
    <location>
        <begin position="1147"/>
        <end position="1169"/>
    </location>
</feature>
<proteinExistence type="predicted"/>
<feature type="region of interest" description="Disordered" evidence="3">
    <location>
        <begin position="1"/>
        <end position="32"/>
    </location>
</feature>
<dbReference type="PANTHER" id="PTHR48125">
    <property type="entry name" value="LP07818P1"/>
    <property type="match status" value="1"/>
</dbReference>
<feature type="region of interest" description="Disordered" evidence="3">
    <location>
        <begin position="574"/>
        <end position="629"/>
    </location>
</feature>
<dbReference type="Pfam" id="PF15613">
    <property type="entry name" value="WSD"/>
    <property type="match status" value="1"/>
</dbReference>
<keyword evidence="2" id="KW-0539">Nucleus</keyword>
<sequence length="1307" mass="139378">APRAEPARTPPPAAADPTPLPSRPDPAAPADDLDPAVQLWGLSIPVFGELPELAASVGDDLTHASARYVAEDRTVLRHVTMAEAMALYDIFQFLVHFQDVLGMHPGLPPLVGELSTRPSAVDPDATPEDHFRSYALPRCFAELLAWFEQPRAHLDGLALIYRYMIAWMDDVPVADVGVCAVVPALQRILGHLSAYRLLERMELWEMGPRHHALAVKLLLDELTDTLEFSDMLLKYTEFVADNRNHARRARNVLRPVRAHAEFLLRNLDYLDIFIEAVEDATARHAVAPAPVLARLRLCLETLSGPGQPPPFTAEAMADFKGDKAAEAEGIIARFLENHAAAAAAAAATPSAEGGGTGDDGGGDGASKSTAPPLPMQGTIQTLARIRSYREASEARDALRQQRTLLAQIISKRNGLMQRVNEATARVAEMAADLHPDRRWVLLRERQTGQSRDFDLGYDRFGRQYFWIELHAMPSPWAIVLPEADSPPPSPPADKPDAVAADGVPATDIAAADAPASKAAADAVPMDAVTGIDWLGAPKPRPTPPLTPPFHEPCFGIIIQDASVEFSDLLDLDSQASDSDDEFEPDDDGDDEGRGNGRSGGGGGGNRDAYPAGSAAHGGARDGARGPASCTANADRGTLLQRDIWCSQEVKFEVIDDLEHLQKLLRALNPAGVREAQLLQRLLSRLHTMALIDEVPANPRMLPELAPAAQQRLARGFRGFAAWARRRGLRQTDAAAADAAVSPMSTVPPIKASPTLTPATVSGAAAAAVTPLPTPAAVATAPPAPLEVGSESEAPAALQLIDHVGAAVRRALAAFQTRERRWLGRRAPTRREAARLSLGPADVDALTPEQFGRVCRILGTKAVTWSQLVADLATLKPSEASSASSENSGESDDSEHGSDRGVAENRSGSDVDVVGIERADEADAGGDGDDDSERDELASSAAVSATATGTGDASVADVASAHDDGDHDDNDDNDGTEDEEEEEDEVDMLVDSADPSDAIDLDVEEIVDSGQWQGAPPHPIDTDADTDDDDDASSRGSDDEVALNDTEPPTAVKQERGPPAADRFAVSPAIRSRLAAIREKVLNARTKYDANAEPLSSHIVGGGRRLRGRADTTHYVESDDDDDDDSAKPSLSRRRRRSPSAAVTRSSSSRRRRSAASPRRSRRSQRRRRTDARGSDASSDAASLIDDTDAVSIASSDTYEEPVRGASPSPPRRSPHRGGDGSRPGMAPSRTTSPTPTPTPASTAMPRRGSRARGSGGGSGSEARRRRRASPPPSSSSMASGSSFMRQRGRTRSRVIRLDSDSSDALTH</sequence>
<feature type="compositionally biased region" description="Basic and acidic residues" evidence="3">
    <location>
        <begin position="893"/>
        <end position="920"/>
    </location>
</feature>
<feature type="compositionally biased region" description="Gly residues" evidence="3">
    <location>
        <begin position="352"/>
        <end position="364"/>
    </location>
</feature>
<feature type="compositionally biased region" description="Low complexity" evidence="3">
    <location>
        <begin position="937"/>
        <end position="958"/>
    </location>
</feature>
<feature type="compositionally biased region" description="Low complexity" evidence="3">
    <location>
        <begin position="877"/>
        <end position="887"/>
    </location>
</feature>
<organism evidence="5 6">
    <name type="scientific">Caulochytrium protostelioides</name>
    <dbReference type="NCBI Taxonomy" id="1555241"/>
    <lineage>
        <taxon>Eukaryota</taxon>
        <taxon>Fungi</taxon>
        <taxon>Fungi incertae sedis</taxon>
        <taxon>Chytridiomycota</taxon>
        <taxon>Chytridiomycota incertae sedis</taxon>
        <taxon>Chytridiomycetes</taxon>
        <taxon>Caulochytriales</taxon>
        <taxon>Caulochytriaceae</taxon>
        <taxon>Caulochytrium</taxon>
    </lineage>
</organism>
<feature type="region of interest" description="Disordered" evidence="3">
    <location>
        <begin position="1084"/>
        <end position="1307"/>
    </location>
</feature>
<feature type="region of interest" description="Disordered" evidence="3">
    <location>
        <begin position="875"/>
        <end position="1067"/>
    </location>
</feature>
<feature type="compositionally biased region" description="Acidic residues" evidence="3">
    <location>
        <begin position="996"/>
        <end position="1006"/>
    </location>
</feature>
<feature type="compositionally biased region" description="Pro residues" evidence="3">
    <location>
        <begin position="8"/>
        <end position="27"/>
    </location>
</feature>
<evidence type="ECO:0000313" key="6">
    <source>
        <dbReference type="Proteomes" id="UP000274922"/>
    </source>
</evidence>
<feature type="region of interest" description="Disordered" evidence="3">
    <location>
        <begin position="346"/>
        <end position="376"/>
    </location>
</feature>